<protein>
    <recommendedName>
        <fullName evidence="2">J domain-containing protein</fullName>
    </recommendedName>
</protein>
<keyword evidence="4" id="KW-1185">Reference proteome</keyword>
<dbReference type="PANTHER" id="PTHR45496">
    <property type="entry name" value="CHAPERONE DNAJ-DOMAIN SUPERFAMILY PROTEIN"/>
    <property type="match status" value="1"/>
</dbReference>
<evidence type="ECO:0000256" key="1">
    <source>
        <dbReference type="SAM" id="MobiDB-lite"/>
    </source>
</evidence>
<name>A0AAN7PZM5_9MYRT</name>
<evidence type="ECO:0000313" key="3">
    <source>
        <dbReference type="EMBL" id="KAK4756781.1"/>
    </source>
</evidence>
<dbReference type="InterPro" id="IPR053052">
    <property type="entry name" value="Imprinting_Balance_Reg"/>
</dbReference>
<comment type="caution">
    <text evidence="3">The sequence shown here is derived from an EMBL/GenBank/DDBJ whole genome shotgun (WGS) entry which is preliminary data.</text>
</comment>
<gene>
    <name evidence="3" type="ORF">SAY87_006908</name>
</gene>
<organism evidence="3 4">
    <name type="scientific">Trapa incisa</name>
    <dbReference type="NCBI Taxonomy" id="236973"/>
    <lineage>
        <taxon>Eukaryota</taxon>
        <taxon>Viridiplantae</taxon>
        <taxon>Streptophyta</taxon>
        <taxon>Embryophyta</taxon>
        <taxon>Tracheophyta</taxon>
        <taxon>Spermatophyta</taxon>
        <taxon>Magnoliopsida</taxon>
        <taxon>eudicotyledons</taxon>
        <taxon>Gunneridae</taxon>
        <taxon>Pentapetalae</taxon>
        <taxon>rosids</taxon>
        <taxon>malvids</taxon>
        <taxon>Myrtales</taxon>
        <taxon>Lythraceae</taxon>
        <taxon>Trapa</taxon>
    </lineage>
</organism>
<sequence length="406" mass="46184">MPSVASLYPPSTAAIYVVLKNIEHADGASTGTLLPPNSRMPLMELSPQQRISAHDDLMVTALQHCADLLAIRDFASCRVQAILAGKIDPCHQWPFQALAVADVLAAGKRLRNGRPDWYAILLAEKDAQLDVARSNFTKLIHLLDPRTNKFAFSHSAIESVMKAWRILSDPASKEKYDAEVATPETFYTVCPYCHFIFEYEFVYKDLCLRCQICQMAFHAAEINSPLPKFFKFVGADGCLKEGYYCQLACAPLHYKMNQGLTNAFNREVEGIARDNKSNSGDVEATVEVPEEEERPRKRTKTTAKNNEKNNMKPWSYAEKIFDRSGGFYFYKDPWWKILQSSTAQPYRSFFGRKEILYRLQARRLCSLLEEKRVWIIVEAETYMSISSLPFPCYEMTLLVFAGQGPC</sequence>
<dbReference type="Gene3D" id="1.10.287.110">
    <property type="entry name" value="DnaJ domain"/>
    <property type="match status" value="1"/>
</dbReference>
<accession>A0AAN7PZM5</accession>
<dbReference type="EMBL" id="JAXIOK010000013">
    <property type="protein sequence ID" value="KAK4756781.1"/>
    <property type="molecule type" value="Genomic_DNA"/>
</dbReference>
<evidence type="ECO:0000313" key="4">
    <source>
        <dbReference type="Proteomes" id="UP001345219"/>
    </source>
</evidence>
<evidence type="ECO:0000259" key="2">
    <source>
        <dbReference type="Pfam" id="PF00226"/>
    </source>
</evidence>
<dbReference type="AlphaFoldDB" id="A0AAN7PZM5"/>
<reference evidence="3 4" key="1">
    <citation type="journal article" date="2023" name="Hortic Res">
        <title>Pangenome of water caltrop reveals structural variations and asymmetric subgenome divergence after allopolyploidization.</title>
        <authorList>
            <person name="Zhang X."/>
            <person name="Chen Y."/>
            <person name="Wang L."/>
            <person name="Yuan Y."/>
            <person name="Fang M."/>
            <person name="Shi L."/>
            <person name="Lu R."/>
            <person name="Comes H.P."/>
            <person name="Ma Y."/>
            <person name="Chen Y."/>
            <person name="Huang G."/>
            <person name="Zhou Y."/>
            <person name="Zheng Z."/>
            <person name="Qiu Y."/>
        </authorList>
    </citation>
    <scope>NUCLEOTIDE SEQUENCE [LARGE SCALE GENOMIC DNA]</scope>
    <source>
        <tissue evidence="3">Roots</tissue>
    </source>
</reference>
<dbReference type="InterPro" id="IPR001623">
    <property type="entry name" value="DnaJ_domain"/>
</dbReference>
<dbReference type="Proteomes" id="UP001345219">
    <property type="component" value="Chromosome 6"/>
</dbReference>
<dbReference type="InterPro" id="IPR036869">
    <property type="entry name" value="J_dom_sf"/>
</dbReference>
<proteinExistence type="predicted"/>
<feature type="region of interest" description="Disordered" evidence="1">
    <location>
        <begin position="274"/>
        <end position="308"/>
    </location>
</feature>
<dbReference type="SUPFAM" id="SSF46565">
    <property type="entry name" value="Chaperone J-domain"/>
    <property type="match status" value="1"/>
</dbReference>
<dbReference type="PANTHER" id="PTHR45496:SF12">
    <property type="entry name" value="J DOMAIN-CONTAINING PROTEIN"/>
    <property type="match status" value="1"/>
</dbReference>
<dbReference type="Pfam" id="PF00226">
    <property type="entry name" value="DnaJ"/>
    <property type="match status" value="1"/>
</dbReference>
<feature type="domain" description="J" evidence="2">
    <location>
        <begin position="116"/>
        <end position="177"/>
    </location>
</feature>